<dbReference type="Pfam" id="PF00672">
    <property type="entry name" value="HAMP"/>
    <property type="match status" value="1"/>
</dbReference>
<dbReference type="RefSeq" id="WP_194562214.1">
    <property type="nucleotide sequence ID" value="NZ_JADKPV010000001.1"/>
</dbReference>
<evidence type="ECO:0000256" key="2">
    <source>
        <dbReference type="ARBA" id="ARBA00022475"/>
    </source>
</evidence>
<dbReference type="PANTHER" id="PTHR32089:SF112">
    <property type="entry name" value="LYSOZYME-LIKE PROTEIN-RELATED"/>
    <property type="match status" value="1"/>
</dbReference>
<dbReference type="InterPro" id="IPR003660">
    <property type="entry name" value="HAMP_dom"/>
</dbReference>
<reference evidence="10" key="1">
    <citation type="submission" date="2020-11" db="EMBL/GenBank/DDBJ databases">
        <title>Multidrug resistant novel bacterium Savagea serpentis sp. nov., isolated from the scats of a vine snake (Ahaetulla nasuta).</title>
        <authorList>
            <person name="Venkata Ramana V."/>
            <person name="Vikas Patil S."/>
            <person name="Yogita Lugani V."/>
        </authorList>
    </citation>
    <scope>NUCLEOTIDE SEQUENCE</scope>
    <source>
        <strain evidence="10">SN6</strain>
    </source>
</reference>
<dbReference type="Gene3D" id="6.10.340.10">
    <property type="match status" value="1"/>
</dbReference>
<keyword evidence="7" id="KW-1133">Transmembrane helix</keyword>
<keyword evidence="7" id="KW-0812">Transmembrane</keyword>
<dbReference type="SMART" id="SM00283">
    <property type="entry name" value="MA"/>
    <property type="match status" value="1"/>
</dbReference>
<comment type="caution">
    <text evidence="10">The sequence shown here is derived from an EMBL/GenBank/DDBJ whole genome shotgun (WGS) entry which is preliminary data.</text>
</comment>
<gene>
    <name evidence="10" type="ORF">IRY55_05395</name>
</gene>
<dbReference type="SMART" id="SM00304">
    <property type="entry name" value="HAMP"/>
    <property type="match status" value="1"/>
</dbReference>
<dbReference type="GO" id="GO:0007165">
    <property type="term" value="P:signal transduction"/>
    <property type="evidence" value="ECO:0007669"/>
    <property type="project" value="UniProtKB-KW"/>
</dbReference>
<feature type="transmembrane region" description="Helical" evidence="7">
    <location>
        <begin position="183"/>
        <end position="203"/>
    </location>
</feature>
<evidence type="ECO:0000313" key="11">
    <source>
        <dbReference type="Proteomes" id="UP000622653"/>
    </source>
</evidence>
<dbReference type="InterPro" id="IPR004089">
    <property type="entry name" value="MCPsignal_dom"/>
</dbReference>
<proteinExistence type="inferred from homology"/>
<keyword evidence="4 6" id="KW-0807">Transducer</keyword>
<evidence type="ECO:0000259" key="9">
    <source>
        <dbReference type="PROSITE" id="PS50885"/>
    </source>
</evidence>
<dbReference type="PANTHER" id="PTHR32089">
    <property type="entry name" value="METHYL-ACCEPTING CHEMOTAXIS PROTEIN MCPB"/>
    <property type="match status" value="1"/>
</dbReference>
<dbReference type="Pfam" id="PF00015">
    <property type="entry name" value="MCPsignal"/>
    <property type="match status" value="1"/>
</dbReference>
<evidence type="ECO:0000256" key="6">
    <source>
        <dbReference type="PROSITE-ProRule" id="PRU00284"/>
    </source>
</evidence>
<feature type="domain" description="Methyl-accepting transducer" evidence="8">
    <location>
        <begin position="276"/>
        <end position="512"/>
    </location>
</feature>
<evidence type="ECO:0000256" key="3">
    <source>
        <dbReference type="ARBA" id="ARBA00023136"/>
    </source>
</evidence>
<evidence type="ECO:0000259" key="8">
    <source>
        <dbReference type="PROSITE" id="PS50111"/>
    </source>
</evidence>
<evidence type="ECO:0000256" key="4">
    <source>
        <dbReference type="ARBA" id="ARBA00023224"/>
    </source>
</evidence>
<protein>
    <submittedName>
        <fullName evidence="10">Methyl-accepting chemotaxis protein</fullName>
    </submittedName>
</protein>
<comment type="subcellular location">
    <subcellularLocation>
        <location evidence="1">Cell membrane</location>
    </subcellularLocation>
</comment>
<keyword evidence="2" id="KW-1003">Cell membrane</keyword>
<evidence type="ECO:0000256" key="1">
    <source>
        <dbReference type="ARBA" id="ARBA00004236"/>
    </source>
</evidence>
<keyword evidence="11" id="KW-1185">Reference proteome</keyword>
<dbReference type="SUPFAM" id="SSF58104">
    <property type="entry name" value="Methyl-accepting chemotaxis protein (MCP) signaling domain"/>
    <property type="match status" value="1"/>
</dbReference>
<evidence type="ECO:0000313" key="10">
    <source>
        <dbReference type="EMBL" id="MBF4500795.1"/>
    </source>
</evidence>
<sequence length="572" mass="64837">MIFTVGRKLALAFSLLFIIFACATTLSIYTFAQSETKHEQITEQQQKTIDELNEFVRLQQQLANSATSYLIFLSPVYIEQFAEAKEQYQALLFQLKKKLTLPAEQEHLKEIQEASISFLLMGELIFRDMENGDLTRAKPIIEEIEQYEESMSEAVQQLTAQQIKERDNMKKDVADWSVFIRNLIIGLTALSLALSIGLAFFLYRAIVHPVRIVQRAIDQLSHGDIVQQILPIQSKDEIGQMARSVENMIDSLTETLHQAHQNSENLTRYADLLNSYSEEHTTSFGTMAMIAEDNQQLSEKQVKTVHDTVDSTNVMHEQIQVLQQQNNDLQVAVSAVDDVVHNGTKQMEQFQHQMTEMEHVTKQMTTQVDQVAGRFRHMAEVASFISSVAEQTNLLALNASIEAAHAGQFGNGFAVVAQEIRGLAEQSKEATTQIQQIMKEMQGSIHETVGWSRENVKLIQKNSDVATDTVHLFQNIEQATEQMNHQFANVSEALAQIVVQTERVNRKTNDLLHYAQSSNETASTTLVSVHDQMKTQQAIDERIIKLHKLASQLDEAMAHFTIHTHHEMKETS</sequence>
<evidence type="ECO:0000256" key="5">
    <source>
        <dbReference type="ARBA" id="ARBA00029447"/>
    </source>
</evidence>
<keyword evidence="3 7" id="KW-0472">Membrane</keyword>
<comment type="similarity">
    <text evidence="5">Belongs to the methyl-accepting chemotaxis (MCP) protein family.</text>
</comment>
<dbReference type="CDD" id="cd06225">
    <property type="entry name" value="HAMP"/>
    <property type="match status" value="1"/>
</dbReference>
<dbReference type="EMBL" id="JADKPV010000001">
    <property type="protein sequence ID" value="MBF4500795.1"/>
    <property type="molecule type" value="Genomic_DNA"/>
</dbReference>
<dbReference type="AlphaFoldDB" id="A0A8J7GJ37"/>
<dbReference type="Gene3D" id="1.10.287.950">
    <property type="entry name" value="Methyl-accepting chemotaxis protein"/>
    <property type="match status" value="1"/>
</dbReference>
<organism evidence="10 11">
    <name type="scientific">Savagea serpentis</name>
    <dbReference type="NCBI Taxonomy" id="2785297"/>
    <lineage>
        <taxon>Bacteria</taxon>
        <taxon>Bacillati</taxon>
        <taxon>Bacillota</taxon>
        <taxon>Bacilli</taxon>
        <taxon>Bacillales</taxon>
        <taxon>Caryophanaceae</taxon>
        <taxon>Savagea</taxon>
    </lineage>
</organism>
<dbReference type="GO" id="GO:0005886">
    <property type="term" value="C:plasma membrane"/>
    <property type="evidence" value="ECO:0007669"/>
    <property type="project" value="UniProtKB-SubCell"/>
</dbReference>
<feature type="domain" description="HAMP" evidence="9">
    <location>
        <begin position="204"/>
        <end position="257"/>
    </location>
</feature>
<evidence type="ECO:0000256" key="7">
    <source>
        <dbReference type="SAM" id="Phobius"/>
    </source>
</evidence>
<accession>A0A8J7GJ37</accession>
<dbReference type="Proteomes" id="UP000622653">
    <property type="component" value="Unassembled WGS sequence"/>
</dbReference>
<dbReference type="PROSITE" id="PS51257">
    <property type="entry name" value="PROKAR_LIPOPROTEIN"/>
    <property type="match status" value="1"/>
</dbReference>
<name>A0A8J7GJ37_9BACL</name>
<dbReference type="PROSITE" id="PS50111">
    <property type="entry name" value="CHEMOTAXIS_TRANSDUC_2"/>
    <property type="match status" value="1"/>
</dbReference>
<dbReference type="PROSITE" id="PS50885">
    <property type="entry name" value="HAMP"/>
    <property type="match status" value="1"/>
</dbReference>